<protein>
    <submittedName>
        <fullName evidence="2">Uncharacterized protein</fullName>
    </submittedName>
</protein>
<feature type="compositionally biased region" description="Acidic residues" evidence="1">
    <location>
        <begin position="215"/>
        <end position="239"/>
    </location>
</feature>
<dbReference type="InterPro" id="IPR017956">
    <property type="entry name" value="AT_hook_DNA-bd_motif"/>
</dbReference>
<feature type="compositionally biased region" description="Polar residues" evidence="1">
    <location>
        <begin position="301"/>
        <end position="318"/>
    </location>
</feature>
<dbReference type="Proteomes" id="UP000230233">
    <property type="component" value="Chromosome X"/>
</dbReference>
<feature type="region of interest" description="Disordered" evidence="1">
    <location>
        <begin position="672"/>
        <end position="693"/>
    </location>
</feature>
<gene>
    <name evidence="2" type="primary">Cnig_chr_X.g25313</name>
    <name evidence="2" type="ORF">B9Z55_025313</name>
</gene>
<dbReference type="OrthoDB" id="10507900at2759"/>
<dbReference type="SMART" id="SM00384">
    <property type="entry name" value="AT_hook"/>
    <property type="match status" value="2"/>
</dbReference>
<organism evidence="2 3">
    <name type="scientific">Caenorhabditis nigoni</name>
    <dbReference type="NCBI Taxonomy" id="1611254"/>
    <lineage>
        <taxon>Eukaryota</taxon>
        <taxon>Metazoa</taxon>
        <taxon>Ecdysozoa</taxon>
        <taxon>Nematoda</taxon>
        <taxon>Chromadorea</taxon>
        <taxon>Rhabditida</taxon>
        <taxon>Rhabditina</taxon>
        <taxon>Rhabditomorpha</taxon>
        <taxon>Rhabditoidea</taxon>
        <taxon>Rhabditidae</taxon>
        <taxon>Peloderinae</taxon>
        <taxon>Caenorhabditis</taxon>
    </lineage>
</organism>
<feature type="compositionally biased region" description="Polar residues" evidence="1">
    <location>
        <begin position="195"/>
        <end position="207"/>
    </location>
</feature>
<name>A0A2G5SY39_9PELO</name>
<feature type="compositionally biased region" description="Low complexity" evidence="1">
    <location>
        <begin position="502"/>
        <end position="515"/>
    </location>
</feature>
<feature type="compositionally biased region" description="Acidic residues" evidence="1">
    <location>
        <begin position="162"/>
        <end position="173"/>
    </location>
</feature>
<comment type="caution">
    <text evidence="2">The sequence shown here is derived from an EMBL/GenBank/DDBJ whole genome shotgun (WGS) entry which is preliminary data.</text>
</comment>
<proteinExistence type="predicted"/>
<dbReference type="AlphaFoldDB" id="A0A2G5SY39"/>
<feature type="region of interest" description="Disordered" evidence="1">
    <location>
        <begin position="353"/>
        <end position="398"/>
    </location>
</feature>
<feature type="compositionally biased region" description="Basic residues" evidence="1">
    <location>
        <begin position="178"/>
        <end position="188"/>
    </location>
</feature>
<evidence type="ECO:0000313" key="2">
    <source>
        <dbReference type="EMBL" id="PIC19957.1"/>
    </source>
</evidence>
<sequence>MDDNRLVLCNFPEPRDWALKNGQNSYCQSGLKIAEEVMEEILTRHPTARTLRDEGNIVQIQDDDFVIVEADNPLAVESIKITSKRPSMIFVVWPENMSEWHADRTNKREPRVWIHPRSNVKNWDAPPRTRVSKRKAKKEEDDEEPVQKKKRGRPRKQVIPEGNDEDQKEEQEEVQDKKQKKKDKKEKKKTKEEPQASTSMVTRSSGRTFRKTYEEFEDEEVEFDDEEEEVEDSEVEEAEEAKPEESVDEVHEEAEDVQTKEEANVEVQDKEEEEDVKAIESAPTQKMVSEAKMELEIKEAVSNSVQNQNGDQITTNGNLERPNPSSPTVPVALVPNVAAEDWSRNIYGAVLPQPANNVQPTAPITETPKRPVGRPRKNKDGQAAQNGGNGLPRELNANSGNNQYAVQQAQAPAAPAVPNQAVLHHEQDDQARRAQAERARYEQLQHHNGFGFGGLPGTSQQQYRGSMGAHQGLGGYTYPGYSHHHQGVPGYFGCGYSNAQTASSSNAPPAAGPSGVAFRPSSNGASTVPRTADYGAFAGGMNAHPHGYPGAYHEAYGGAYPGSPNQFSARVGSNQAANAYPGSSTHLAGQPGFNQGANGYDGAPNHLAARPGQGAAAYPGTLPGAHQGYGAYGGYAAGYPEPYHGAGAHYGGYPAANPGAAAYPYPADPVNPDANQGAVNNAGAERWNDGRNL</sequence>
<evidence type="ECO:0000313" key="3">
    <source>
        <dbReference type="Proteomes" id="UP000230233"/>
    </source>
</evidence>
<feature type="region of interest" description="Disordered" evidence="1">
    <location>
        <begin position="119"/>
        <end position="287"/>
    </location>
</feature>
<dbReference type="GO" id="GO:0003677">
    <property type="term" value="F:DNA binding"/>
    <property type="evidence" value="ECO:0007669"/>
    <property type="project" value="InterPro"/>
</dbReference>
<feature type="region of interest" description="Disordered" evidence="1">
    <location>
        <begin position="301"/>
        <end position="327"/>
    </location>
</feature>
<dbReference type="STRING" id="1611254.A0A2G5SY39"/>
<feature type="compositionally biased region" description="Basic and acidic residues" evidence="1">
    <location>
        <begin position="240"/>
        <end position="249"/>
    </location>
</feature>
<reference evidence="3" key="1">
    <citation type="submission" date="2017-10" db="EMBL/GenBank/DDBJ databases">
        <title>Rapid genome shrinkage in a self-fertile nematode reveals novel sperm competition proteins.</title>
        <authorList>
            <person name="Yin D."/>
            <person name="Schwarz E.M."/>
            <person name="Thomas C.G."/>
            <person name="Felde R.L."/>
            <person name="Korf I.F."/>
            <person name="Cutter A.D."/>
            <person name="Schartner C.M."/>
            <person name="Ralston E.J."/>
            <person name="Meyer B.J."/>
            <person name="Haag E.S."/>
        </authorList>
    </citation>
    <scope>NUCLEOTIDE SEQUENCE [LARGE SCALE GENOMIC DNA]</scope>
    <source>
        <strain evidence="3">JU1422</strain>
    </source>
</reference>
<feature type="region of interest" description="Disordered" evidence="1">
    <location>
        <begin position="447"/>
        <end position="466"/>
    </location>
</feature>
<accession>A0A2G5SY39</accession>
<dbReference type="EMBL" id="PDUG01000006">
    <property type="protein sequence ID" value="PIC19957.1"/>
    <property type="molecule type" value="Genomic_DNA"/>
</dbReference>
<keyword evidence="3" id="KW-1185">Reference proteome</keyword>
<evidence type="ECO:0000256" key="1">
    <source>
        <dbReference type="SAM" id="MobiDB-lite"/>
    </source>
</evidence>
<feature type="region of interest" description="Disordered" evidence="1">
    <location>
        <begin position="502"/>
        <end position="525"/>
    </location>
</feature>
<feature type="compositionally biased region" description="Polar residues" evidence="1">
    <location>
        <begin position="354"/>
        <end position="364"/>
    </location>
</feature>